<accession>A0ABN7WSJ7</accession>
<gene>
    <name evidence="1" type="ORF">GMARGA_LOCUS33904</name>
</gene>
<sequence length="166" mass="18867">MTINDGFKVFDPRLMTSFSKSNFKEVIKKSLFKSLRGKAQIKGTGELVALYPYLENEANKMGVAGVINAYYHQYNTLTIKLPVPVLDKNGIVVSEELKEHTFFAKGNDRDKLFAVLENDVDMSPDLEGIDDDLEKLEVILDAIFHDIVISKKKIYFVFPQDPDDED</sequence>
<dbReference type="EMBL" id="CAJVQB010057732">
    <property type="protein sequence ID" value="CAG8838298.1"/>
    <property type="molecule type" value="Genomic_DNA"/>
</dbReference>
<comment type="caution">
    <text evidence="1">The sequence shown here is derived from an EMBL/GenBank/DDBJ whole genome shotgun (WGS) entry which is preliminary data.</text>
</comment>
<organism evidence="1 2">
    <name type="scientific">Gigaspora margarita</name>
    <dbReference type="NCBI Taxonomy" id="4874"/>
    <lineage>
        <taxon>Eukaryota</taxon>
        <taxon>Fungi</taxon>
        <taxon>Fungi incertae sedis</taxon>
        <taxon>Mucoromycota</taxon>
        <taxon>Glomeromycotina</taxon>
        <taxon>Glomeromycetes</taxon>
        <taxon>Diversisporales</taxon>
        <taxon>Gigasporaceae</taxon>
        <taxon>Gigaspora</taxon>
    </lineage>
</organism>
<keyword evidence="2" id="KW-1185">Reference proteome</keyword>
<dbReference type="Proteomes" id="UP000789901">
    <property type="component" value="Unassembled WGS sequence"/>
</dbReference>
<protein>
    <submittedName>
        <fullName evidence="1">20248_t:CDS:1</fullName>
    </submittedName>
</protein>
<evidence type="ECO:0000313" key="1">
    <source>
        <dbReference type="EMBL" id="CAG8838298.1"/>
    </source>
</evidence>
<proteinExistence type="predicted"/>
<evidence type="ECO:0000313" key="2">
    <source>
        <dbReference type="Proteomes" id="UP000789901"/>
    </source>
</evidence>
<reference evidence="1 2" key="1">
    <citation type="submission" date="2021-06" db="EMBL/GenBank/DDBJ databases">
        <authorList>
            <person name="Kallberg Y."/>
            <person name="Tangrot J."/>
            <person name="Rosling A."/>
        </authorList>
    </citation>
    <scope>NUCLEOTIDE SEQUENCE [LARGE SCALE GENOMIC DNA]</scope>
    <source>
        <strain evidence="1 2">120-4 pot B 10/14</strain>
    </source>
</reference>
<name>A0ABN7WSJ7_GIGMA</name>